<protein>
    <recommendedName>
        <fullName evidence="5">HTH myb-type domain-containing protein</fullName>
    </recommendedName>
</protein>
<proteinExistence type="predicted"/>
<evidence type="ECO:0000259" key="5">
    <source>
        <dbReference type="PROSITE" id="PS51294"/>
    </source>
</evidence>
<dbReference type="NCBIfam" id="TIGR01557">
    <property type="entry name" value="myb_SHAQKYF"/>
    <property type="match status" value="1"/>
</dbReference>
<dbReference type="GO" id="GO:0003677">
    <property type="term" value="F:DNA binding"/>
    <property type="evidence" value="ECO:0007669"/>
    <property type="project" value="UniProtKB-KW"/>
</dbReference>
<evidence type="ECO:0000313" key="7">
    <source>
        <dbReference type="Proteomes" id="UP001151287"/>
    </source>
</evidence>
<gene>
    <name evidence="6" type="ORF">LUZ63_003637</name>
</gene>
<evidence type="ECO:0000256" key="2">
    <source>
        <dbReference type="ARBA" id="ARBA00023125"/>
    </source>
</evidence>
<dbReference type="Gene3D" id="1.10.10.60">
    <property type="entry name" value="Homeodomain-like"/>
    <property type="match status" value="1"/>
</dbReference>
<dbReference type="AlphaFoldDB" id="A0A9Q0I061"/>
<dbReference type="PROSITE" id="PS51294">
    <property type="entry name" value="HTH_MYB"/>
    <property type="match status" value="1"/>
</dbReference>
<organism evidence="6 7">
    <name type="scientific">Rhynchospora breviuscula</name>
    <dbReference type="NCBI Taxonomy" id="2022672"/>
    <lineage>
        <taxon>Eukaryota</taxon>
        <taxon>Viridiplantae</taxon>
        <taxon>Streptophyta</taxon>
        <taxon>Embryophyta</taxon>
        <taxon>Tracheophyta</taxon>
        <taxon>Spermatophyta</taxon>
        <taxon>Magnoliopsida</taxon>
        <taxon>Liliopsida</taxon>
        <taxon>Poales</taxon>
        <taxon>Cyperaceae</taxon>
        <taxon>Cyperoideae</taxon>
        <taxon>Rhynchosporeae</taxon>
        <taxon>Rhynchospora</taxon>
    </lineage>
</organism>
<dbReference type="SUPFAM" id="SSF46689">
    <property type="entry name" value="Homeodomain-like"/>
    <property type="match status" value="1"/>
</dbReference>
<dbReference type="GO" id="GO:0003700">
    <property type="term" value="F:DNA-binding transcription factor activity"/>
    <property type="evidence" value="ECO:0007669"/>
    <property type="project" value="InterPro"/>
</dbReference>
<dbReference type="OrthoDB" id="551907at2759"/>
<dbReference type="InterPro" id="IPR006447">
    <property type="entry name" value="Myb_dom_plants"/>
</dbReference>
<keyword evidence="2" id="KW-0238">DNA-binding</keyword>
<dbReference type="Proteomes" id="UP001151287">
    <property type="component" value="Unassembled WGS sequence"/>
</dbReference>
<name>A0A9Q0I061_9POAL</name>
<accession>A0A9Q0I061</accession>
<dbReference type="InterPro" id="IPR017930">
    <property type="entry name" value="Myb_dom"/>
</dbReference>
<evidence type="ECO:0000256" key="4">
    <source>
        <dbReference type="ARBA" id="ARBA00023242"/>
    </source>
</evidence>
<evidence type="ECO:0000256" key="3">
    <source>
        <dbReference type="ARBA" id="ARBA00023163"/>
    </source>
</evidence>
<dbReference type="PANTHER" id="PTHR31314:SF113">
    <property type="entry name" value="MYB FAMILY TRANSCRIPTION FACTOR MPH1"/>
    <property type="match status" value="1"/>
</dbReference>
<sequence>MMRGIERRGVRQYNRSDIPRMRWTEDLHRRFIDAIDCLGGPHKATPKRILQLMGANGVNISHVKSHLQMFRSLSNHHPSLQKHVITRKATHGFQQANCKDSSTLSHQHHDFYDLNSKPAQDTCMKRPDEVLQTRNTQQILQERNLNRNFGVPSPFTQRQTQHAMPTGIDATKELLLRLNNMRNVNEKQNSKCEIQHSINLELTISSPSCSYGLLLN</sequence>
<reference evidence="6" key="1">
    <citation type="journal article" date="2022" name="Cell">
        <title>Repeat-based holocentromeres influence genome architecture and karyotype evolution.</title>
        <authorList>
            <person name="Hofstatter P.G."/>
            <person name="Thangavel G."/>
            <person name="Lux T."/>
            <person name="Neumann P."/>
            <person name="Vondrak T."/>
            <person name="Novak P."/>
            <person name="Zhang M."/>
            <person name="Costa L."/>
            <person name="Castellani M."/>
            <person name="Scott A."/>
            <person name="Toegelov H."/>
            <person name="Fuchs J."/>
            <person name="Mata-Sucre Y."/>
            <person name="Dias Y."/>
            <person name="Vanzela A.L.L."/>
            <person name="Huettel B."/>
            <person name="Almeida C.C.S."/>
            <person name="Simkova H."/>
            <person name="Souza G."/>
            <person name="Pedrosa-Harand A."/>
            <person name="Macas J."/>
            <person name="Mayer K.F.X."/>
            <person name="Houben A."/>
            <person name="Marques A."/>
        </authorList>
    </citation>
    <scope>NUCLEOTIDE SEQUENCE</scope>
    <source>
        <strain evidence="6">RhyBre1mFocal</strain>
    </source>
</reference>
<keyword evidence="7" id="KW-1185">Reference proteome</keyword>
<keyword evidence="3" id="KW-0804">Transcription</keyword>
<dbReference type="InterPro" id="IPR009057">
    <property type="entry name" value="Homeodomain-like_sf"/>
</dbReference>
<evidence type="ECO:0000256" key="1">
    <source>
        <dbReference type="ARBA" id="ARBA00023015"/>
    </source>
</evidence>
<keyword evidence="1" id="KW-0805">Transcription regulation</keyword>
<evidence type="ECO:0000313" key="6">
    <source>
        <dbReference type="EMBL" id="KAJ1703858.1"/>
    </source>
</evidence>
<comment type="caution">
    <text evidence="6">The sequence shown here is derived from an EMBL/GenBank/DDBJ whole genome shotgun (WGS) entry which is preliminary data.</text>
</comment>
<dbReference type="PANTHER" id="PTHR31314">
    <property type="entry name" value="MYB FAMILY TRANSCRIPTION FACTOR PHL7-LIKE"/>
    <property type="match status" value="1"/>
</dbReference>
<keyword evidence="4" id="KW-0539">Nucleus</keyword>
<dbReference type="InterPro" id="IPR046955">
    <property type="entry name" value="PHR1-like"/>
</dbReference>
<feature type="domain" description="HTH myb-type" evidence="5">
    <location>
        <begin position="15"/>
        <end position="75"/>
    </location>
</feature>
<dbReference type="EMBL" id="JAMQYH010000001">
    <property type="protein sequence ID" value="KAJ1703858.1"/>
    <property type="molecule type" value="Genomic_DNA"/>
</dbReference>